<dbReference type="EMBL" id="OU895877">
    <property type="protein sequence ID" value="CAG9800607.1"/>
    <property type="molecule type" value="Genomic_DNA"/>
</dbReference>
<organism evidence="2 3">
    <name type="scientific">Chironomus riparius</name>
    <dbReference type="NCBI Taxonomy" id="315576"/>
    <lineage>
        <taxon>Eukaryota</taxon>
        <taxon>Metazoa</taxon>
        <taxon>Ecdysozoa</taxon>
        <taxon>Arthropoda</taxon>
        <taxon>Hexapoda</taxon>
        <taxon>Insecta</taxon>
        <taxon>Pterygota</taxon>
        <taxon>Neoptera</taxon>
        <taxon>Endopterygota</taxon>
        <taxon>Diptera</taxon>
        <taxon>Nematocera</taxon>
        <taxon>Chironomoidea</taxon>
        <taxon>Chironomidae</taxon>
        <taxon>Chironominae</taxon>
        <taxon>Chironomus</taxon>
    </lineage>
</organism>
<feature type="signal peptide" evidence="1">
    <location>
        <begin position="1"/>
        <end position="25"/>
    </location>
</feature>
<name>A0A9N9RP64_9DIPT</name>
<protein>
    <submittedName>
        <fullName evidence="2">Uncharacterized protein</fullName>
    </submittedName>
</protein>
<dbReference type="Proteomes" id="UP001153620">
    <property type="component" value="Chromosome 1"/>
</dbReference>
<feature type="chain" id="PRO_5040371795" evidence="1">
    <location>
        <begin position="26"/>
        <end position="163"/>
    </location>
</feature>
<proteinExistence type="predicted"/>
<dbReference type="OrthoDB" id="10535690at2759"/>
<reference evidence="2" key="1">
    <citation type="submission" date="2022-01" db="EMBL/GenBank/DDBJ databases">
        <authorList>
            <person name="King R."/>
        </authorList>
    </citation>
    <scope>NUCLEOTIDE SEQUENCE</scope>
</reference>
<reference evidence="2" key="2">
    <citation type="submission" date="2022-10" db="EMBL/GenBank/DDBJ databases">
        <authorList>
            <consortium name="ENA_rothamsted_submissions"/>
            <consortium name="culmorum"/>
            <person name="King R."/>
        </authorList>
    </citation>
    <scope>NUCLEOTIDE SEQUENCE</scope>
</reference>
<gene>
    <name evidence="2" type="ORF">CHIRRI_LOCUS3547</name>
</gene>
<sequence length="163" mass="17962">MKSQIFGCLIIILAYSNFVLRDVDAGGETFLSCPDMSSFFNMSMNAYNSTIQTYAQELINILETHASVNASQPSFDFNSYANAVFFTYQNKISTATYMFFDALSAFVGSGVSSDDLANIIFGDTLPDYPLNCVLNIHDPFYAYANLDTSLNDLLASIISAHKV</sequence>
<evidence type="ECO:0000313" key="3">
    <source>
        <dbReference type="Proteomes" id="UP001153620"/>
    </source>
</evidence>
<dbReference type="AlphaFoldDB" id="A0A9N9RP64"/>
<evidence type="ECO:0000256" key="1">
    <source>
        <dbReference type="SAM" id="SignalP"/>
    </source>
</evidence>
<keyword evidence="1" id="KW-0732">Signal</keyword>
<keyword evidence="3" id="KW-1185">Reference proteome</keyword>
<evidence type="ECO:0000313" key="2">
    <source>
        <dbReference type="EMBL" id="CAG9800607.1"/>
    </source>
</evidence>
<accession>A0A9N9RP64</accession>